<evidence type="ECO:0000256" key="2">
    <source>
        <dbReference type="ARBA" id="ARBA00006490"/>
    </source>
</evidence>
<dbReference type="GO" id="GO:0031071">
    <property type="term" value="F:cysteine desulfurase activity"/>
    <property type="evidence" value="ECO:0007669"/>
    <property type="project" value="UniProtKB-EC"/>
</dbReference>
<evidence type="ECO:0000256" key="7">
    <source>
        <dbReference type="ARBA" id="ARBA00023004"/>
    </source>
</evidence>
<evidence type="ECO:0000256" key="9">
    <source>
        <dbReference type="RuleBase" id="RU004504"/>
    </source>
</evidence>
<dbReference type="InterPro" id="IPR015422">
    <property type="entry name" value="PyrdxlP-dep_Trfase_small"/>
</dbReference>
<organism evidence="11 12">
    <name type="scientific">Pythium insidiosum</name>
    <name type="common">Pythiosis disease agent</name>
    <dbReference type="NCBI Taxonomy" id="114742"/>
    <lineage>
        <taxon>Eukaryota</taxon>
        <taxon>Sar</taxon>
        <taxon>Stramenopiles</taxon>
        <taxon>Oomycota</taxon>
        <taxon>Peronosporomycetes</taxon>
        <taxon>Pythiales</taxon>
        <taxon>Pythiaceae</taxon>
        <taxon>Pythium</taxon>
    </lineage>
</organism>
<evidence type="ECO:0000256" key="3">
    <source>
        <dbReference type="ARBA" id="ARBA00012239"/>
    </source>
</evidence>
<evidence type="ECO:0000256" key="8">
    <source>
        <dbReference type="ARBA" id="ARBA00023014"/>
    </source>
</evidence>
<accession>A0AAD5LSF1</accession>
<keyword evidence="12" id="KW-1185">Reference proteome</keyword>
<dbReference type="AlphaFoldDB" id="A0AAD5LSF1"/>
<keyword evidence="8" id="KW-0411">Iron-sulfur</keyword>
<comment type="cofactor">
    <cofactor evidence="1 9">
        <name>pyridoxal 5'-phosphate</name>
        <dbReference type="ChEBI" id="CHEBI:597326"/>
    </cofactor>
</comment>
<evidence type="ECO:0000313" key="11">
    <source>
        <dbReference type="EMBL" id="KAJ0408938.1"/>
    </source>
</evidence>
<dbReference type="InterPro" id="IPR015424">
    <property type="entry name" value="PyrdxlP-dep_Trfase"/>
</dbReference>
<dbReference type="PROSITE" id="PS00595">
    <property type="entry name" value="AA_TRANSFER_CLASS_5"/>
    <property type="match status" value="1"/>
</dbReference>
<keyword evidence="4" id="KW-0808">Transferase</keyword>
<sequence length="405" mass="43588">MATSKRIYLDYNATTPVAKDVVDALLPYLQQGFGNASSSYALGQDAKRALEQARSQVATMLHASSPSEILFLSGGTESINYTIKGSAEVEAKASGRNHIITTCVEHVAVLETCKYLETKGYSVTYLPVDEFGRVSADDVVAALRPSTFLISVMLANNEVGTLQPVAEIVQRVKEHIASRPDMLQRVLFHTDASQAIGKIRVSVKELGVDFLTIAGHKLYAPKGIGALYIRADAPLPATQMHGASHEHGRRAGTENVAFNVALGTACEMISKNLDTYHQAMQRTRAYLLQRLEDKLAGTGVAMRVNGHPVDVLPNTLSVSFQNVSAVRLLKLIEARGVCASAGSACHSNDDLSNTKVSYVLSSMGVTREFALGTLRLSVGRDTTTEDLDLASDAIVESIKELTVAH</sequence>
<comment type="similarity">
    <text evidence="2">Belongs to the class-V pyridoxal-phosphate-dependent aminotransferase family. NifS/IscS subfamily.</text>
</comment>
<name>A0AAD5LSF1_PYTIN</name>
<dbReference type="PIRSF" id="PIRSF005572">
    <property type="entry name" value="NifS"/>
    <property type="match status" value="1"/>
</dbReference>
<dbReference type="InterPro" id="IPR015421">
    <property type="entry name" value="PyrdxlP-dep_Trfase_major"/>
</dbReference>
<evidence type="ECO:0000256" key="6">
    <source>
        <dbReference type="ARBA" id="ARBA00022898"/>
    </source>
</evidence>
<protein>
    <recommendedName>
        <fullName evidence="3">cysteine desulfurase</fullName>
        <ecNumber evidence="3">2.8.1.7</ecNumber>
    </recommendedName>
</protein>
<dbReference type="Gene3D" id="3.90.1150.10">
    <property type="entry name" value="Aspartate Aminotransferase, domain 1"/>
    <property type="match status" value="1"/>
</dbReference>
<proteinExistence type="inferred from homology"/>
<dbReference type="SUPFAM" id="SSF53383">
    <property type="entry name" value="PLP-dependent transferases"/>
    <property type="match status" value="1"/>
</dbReference>
<evidence type="ECO:0000256" key="1">
    <source>
        <dbReference type="ARBA" id="ARBA00001933"/>
    </source>
</evidence>
<gene>
    <name evidence="11" type="ORF">P43SY_002817</name>
</gene>
<keyword evidence="5" id="KW-0479">Metal-binding</keyword>
<evidence type="ECO:0000256" key="5">
    <source>
        <dbReference type="ARBA" id="ARBA00022723"/>
    </source>
</evidence>
<dbReference type="Pfam" id="PF00266">
    <property type="entry name" value="Aminotran_5"/>
    <property type="match status" value="1"/>
</dbReference>
<dbReference type="PANTHER" id="PTHR11601:SF34">
    <property type="entry name" value="CYSTEINE DESULFURASE"/>
    <property type="match status" value="1"/>
</dbReference>
<dbReference type="InterPro" id="IPR020578">
    <property type="entry name" value="Aminotrans_V_PyrdxlP_BS"/>
</dbReference>
<dbReference type="Gene3D" id="1.10.260.50">
    <property type="match status" value="1"/>
</dbReference>
<dbReference type="PANTHER" id="PTHR11601">
    <property type="entry name" value="CYSTEINE DESULFURYLASE FAMILY MEMBER"/>
    <property type="match status" value="1"/>
</dbReference>
<dbReference type="GO" id="GO:0051536">
    <property type="term" value="F:iron-sulfur cluster binding"/>
    <property type="evidence" value="ECO:0007669"/>
    <property type="project" value="UniProtKB-KW"/>
</dbReference>
<dbReference type="GO" id="GO:0046872">
    <property type="term" value="F:metal ion binding"/>
    <property type="evidence" value="ECO:0007669"/>
    <property type="project" value="UniProtKB-KW"/>
</dbReference>
<comment type="caution">
    <text evidence="11">The sequence shown here is derived from an EMBL/GenBank/DDBJ whole genome shotgun (WGS) entry which is preliminary data.</text>
</comment>
<keyword evidence="6" id="KW-0663">Pyridoxal phosphate</keyword>
<dbReference type="Proteomes" id="UP001209570">
    <property type="component" value="Unassembled WGS sequence"/>
</dbReference>
<dbReference type="EMBL" id="JAKCXM010000007">
    <property type="protein sequence ID" value="KAJ0408938.1"/>
    <property type="molecule type" value="Genomic_DNA"/>
</dbReference>
<dbReference type="EC" id="2.8.1.7" evidence="3"/>
<evidence type="ECO:0000256" key="4">
    <source>
        <dbReference type="ARBA" id="ARBA00022679"/>
    </source>
</evidence>
<reference evidence="11" key="1">
    <citation type="submission" date="2021-12" db="EMBL/GenBank/DDBJ databases">
        <title>Prjna785345.</title>
        <authorList>
            <person name="Rujirawat T."/>
            <person name="Krajaejun T."/>
        </authorList>
    </citation>
    <scope>NUCLEOTIDE SEQUENCE</scope>
    <source>
        <strain evidence="11">Pi057C3</strain>
    </source>
</reference>
<dbReference type="InterPro" id="IPR000192">
    <property type="entry name" value="Aminotrans_V_dom"/>
</dbReference>
<keyword evidence="7" id="KW-0408">Iron</keyword>
<dbReference type="Gene3D" id="3.40.640.10">
    <property type="entry name" value="Type I PLP-dependent aspartate aminotransferase-like (Major domain)"/>
    <property type="match status" value="1"/>
</dbReference>
<dbReference type="FunFam" id="3.40.640.10:FF:000084">
    <property type="entry name" value="IscS-like cysteine desulfurase"/>
    <property type="match status" value="1"/>
</dbReference>
<dbReference type="InterPro" id="IPR016454">
    <property type="entry name" value="Cysteine_dSase"/>
</dbReference>
<evidence type="ECO:0000259" key="10">
    <source>
        <dbReference type="Pfam" id="PF00266"/>
    </source>
</evidence>
<evidence type="ECO:0000313" key="12">
    <source>
        <dbReference type="Proteomes" id="UP001209570"/>
    </source>
</evidence>
<feature type="domain" description="Aminotransferase class V" evidence="10">
    <location>
        <begin position="7"/>
        <end position="388"/>
    </location>
</feature>